<feature type="compositionally biased region" description="Basic and acidic residues" evidence="4">
    <location>
        <begin position="26"/>
        <end position="50"/>
    </location>
</feature>
<reference evidence="7" key="1">
    <citation type="submission" date="2019-11" db="EMBL/GenBank/DDBJ databases">
        <title>Draft Genome Sequence of Plant Growth-Promoting Rhizosphere-Associated Bacteria.</title>
        <authorList>
            <person name="Vasilyev I.Y."/>
            <person name="Radchenko V."/>
            <person name="Ilnitskaya E.V."/>
        </authorList>
    </citation>
    <scope>NUCLEOTIDE SEQUENCE</scope>
    <source>
        <strain evidence="7">VRA_517_n</strain>
    </source>
</reference>
<evidence type="ECO:0000256" key="3">
    <source>
        <dbReference type="ARBA" id="ARBA00022801"/>
    </source>
</evidence>
<feature type="compositionally biased region" description="Low complexity" evidence="4">
    <location>
        <begin position="258"/>
        <end position="283"/>
    </location>
</feature>
<accession>A0A6A8LJQ2</accession>
<feature type="compositionally biased region" description="Basic and acidic residues" evidence="4">
    <location>
        <begin position="58"/>
        <end position="79"/>
    </location>
</feature>
<dbReference type="InterPro" id="IPR016071">
    <property type="entry name" value="Staphylococal_nuclease_OB-fold"/>
</dbReference>
<comment type="caution">
    <text evidence="7">The sequence shown here is derived from an EMBL/GenBank/DDBJ whole genome shotgun (WGS) entry which is preliminary data.</text>
</comment>
<feature type="chain" id="PRO_5039335998" evidence="5">
    <location>
        <begin position="22"/>
        <end position="326"/>
    </location>
</feature>
<evidence type="ECO:0000256" key="5">
    <source>
        <dbReference type="SAM" id="SignalP"/>
    </source>
</evidence>
<feature type="domain" description="TNase-like" evidence="6">
    <location>
        <begin position="85"/>
        <end position="218"/>
    </location>
</feature>
<dbReference type="EMBL" id="WKKV01000004">
    <property type="protein sequence ID" value="MSE02470.1"/>
    <property type="molecule type" value="Genomic_DNA"/>
</dbReference>
<keyword evidence="1" id="KW-0540">Nuclease</keyword>
<dbReference type="RefSeq" id="WP_025852496.1">
    <property type="nucleotide sequence ID" value="NZ_BPWC01000001.1"/>
</dbReference>
<keyword evidence="5" id="KW-0732">Signal</keyword>
<dbReference type="PROSITE" id="PS51257">
    <property type="entry name" value="PROKAR_LIPOPROTEIN"/>
    <property type="match status" value="1"/>
</dbReference>
<dbReference type="SUPFAM" id="SSF50199">
    <property type="entry name" value="Staphylococcal nuclease"/>
    <property type="match status" value="1"/>
</dbReference>
<protein>
    <submittedName>
        <fullName evidence="7">Endonuclease</fullName>
    </submittedName>
</protein>
<dbReference type="SMART" id="SM00894">
    <property type="entry name" value="Excalibur"/>
    <property type="match status" value="1"/>
</dbReference>
<organism evidence="7">
    <name type="scientific">Bacillus velezensis</name>
    <dbReference type="NCBI Taxonomy" id="492670"/>
    <lineage>
        <taxon>Bacteria</taxon>
        <taxon>Bacillati</taxon>
        <taxon>Bacillota</taxon>
        <taxon>Bacilli</taxon>
        <taxon>Bacillales</taxon>
        <taxon>Bacillaceae</taxon>
        <taxon>Bacillus</taxon>
        <taxon>Bacillus amyloliquefaciens group</taxon>
    </lineage>
</organism>
<feature type="region of interest" description="Disordered" evidence="4">
    <location>
        <begin position="19"/>
        <end position="79"/>
    </location>
</feature>
<dbReference type="PANTHER" id="PTHR12302">
    <property type="entry name" value="EBNA2 BINDING PROTEIN P100"/>
    <property type="match status" value="1"/>
</dbReference>
<feature type="compositionally biased region" description="Basic and acidic residues" evidence="4">
    <location>
        <begin position="313"/>
        <end position="326"/>
    </location>
</feature>
<evidence type="ECO:0000256" key="1">
    <source>
        <dbReference type="ARBA" id="ARBA00022722"/>
    </source>
</evidence>
<dbReference type="PROSITE" id="PS01284">
    <property type="entry name" value="TNASE_2"/>
    <property type="match status" value="1"/>
</dbReference>
<dbReference type="PANTHER" id="PTHR12302:SF3">
    <property type="entry name" value="SERINE_THREONINE-PROTEIN KINASE 31"/>
    <property type="match status" value="1"/>
</dbReference>
<dbReference type="GO" id="GO:0016787">
    <property type="term" value="F:hydrolase activity"/>
    <property type="evidence" value="ECO:0007669"/>
    <property type="project" value="UniProtKB-KW"/>
</dbReference>
<dbReference type="PROSITE" id="PS50830">
    <property type="entry name" value="TNASE_3"/>
    <property type="match status" value="1"/>
</dbReference>
<keyword evidence="2 7" id="KW-0255">Endonuclease</keyword>
<gene>
    <name evidence="7" type="ORF">GKC39_10365</name>
</gene>
<name>A0A6A8LJQ2_BACVE</name>
<dbReference type="InterPro" id="IPR035437">
    <property type="entry name" value="SNase_OB-fold_sf"/>
</dbReference>
<evidence type="ECO:0000256" key="4">
    <source>
        <dbReference type="SAM" id="MobiDB-lite"/>
    </source>
</evidence>
<sequence length="326" mass="35950">MKKWLLGICALSLSFSLAACGSDSDSSDKIDLDKAKTTQQEEKDVKETKADTQSNDKSTNDNNEKAENASKKDSVDKKASDKKKKLVDVTLNRTVDGNTIKVNYKGEVKMVRYLLVDTPKTKKPNSCVQPYGEDASARNKQLVNKGKLQLEFDKGDRTDKYGRMLAYVYADGKSVQETLLKEGLARVAYVYEPNTKYLDTYKKDEQAAKDKDLKIWSKNGYVTDKGFNGCATKPKKSVSVSKPDQKSVTTHQSETHKSNPSNSNSSSSASSSSSNSAQASPSAGGTEHFANCTELRKKYPHGVPSTHPAYTSKMDRDNDNFACEKN</sequence>
<dbReference type="Pfam" id="PF05901">
    <property type="entry name" value="Excalibur"/>
    <property type="match status" value="1"/>
</dbReference>
<dbReference type="AlphaFoldDB" id="A0A6A8LJQ2"/>
<dbReference type="InterPro" id="IPR002071">
    <property type="entry name" value="Thermonucl_AS"/>
</dbReference>
<dbReference type="SMART" id="SM00318">
    <property type="entry name" value="SNc"/>
    <property type="match status" value="1"/>
</dbReference>
<dbReference type="GO" id="GO:0003676">
    <property type="term" value="F:nucleic acid binding"/>
    <property type="evidence" value="ECO:0007669"/>
    <property type="project" value="InterPro"/>
</dbReference>
<dbReference type="GO" id="GO:0004519">
    <property type="term" value="F:endonuclease activity"/>
    <property type="evidence" value="ECO:0007669"/>
    <property type="project" value="UniProtKB-KW"/>
</dbReference>
<feature type="region of interest" description="Disordered" evidence="4">
    <location>
        <begin position="232"/>
        <end position="326"/>
    </location>
</feature>
<proteinExistence type="predicted"/>
<feature type="compositionally biased region" description="Low complexity" evidence="4">
    <location>
        <begin position="237"/>
        <end position="248"/>
    </location>
</feature>
<dbReference type="Pfam" id="PF00565">
    <property type="entry name" value="SNase"/>
    <property type="match status" value="1"/>
</dbReference>
<dbReference type="InterPro" id="IPR008613">
    <property type="entry name" value="Excalibur_Ca-bd_domain"/>
</dbReference>
<feature type="signal peptide" evidence="5">
    <location>
        <begin position="1"/>
        <end position="21"/>
    </location>
</feature>
<evidence type="ECO:0000313" key="7">
    <source>
        <dbReference type="EMBL" id="MSE02470.1"/>
    </source>
</evidence>
<keyword evidence="3" id="KW-0378">Hydrolase</keyword>
<evidence type="ECO:0000256" key="2">
    <source>
        <dbReference type="ARBA" id="ARBA00022759"/>
    </source>
</evidence>
<evidence type="ECO:0000259" key="6">
    <source>
        <dbReference type="PROSITE" id="PS50830"/>
    </source>
</evidence>
<dbReference type="Gene3D" id="2.40.50.90">
    <property type="match status" value="1"/>
</dbReference>